<sequence length="259" mass="27785">MIARRRFLEIVSASAGLIVLGPFAAAAQDAAQNTFDTDGGQMVVHPVSHASFVLETPGLVIYVDPVGEAAAYSQFPAPDLILLTHEHGDHFSVETLSALAGETAQLVTNPAVHGMLPDGLRSRATALANGESTEVAGITIEAIPAYNTTEDRLEFHPQGRDNGYLLGVDGRRVYIAGDTEDIPEMRALENIDVAFLPMNLPYTMDINQAAEAVKAFQPRTVYPYHYGESDVQEFASLVEASGVSTVVVLGNWYPEGPES</sequence>
<dbReference type="PANTHER" id="PTHR43546">
    <property type="entry name" value="UPF0173 METAL-DEPENDENT HYDROLASE MJ1163-RELATED"/>
    <property type="match status" value="1"/>
</dbReference>
<feature type="domain" description="Metallo-beta-lactamase" evidence="2">
    <location>
        <begin position="48"/>
        <end position="225"/>
    </location>
</feature>
<dbReference type="InterPro" id="IPR001279">
    <property type="entry name" value="Metallo-B-lactamas"/>
</dbReference>
<dbReference type="EMBL" id="VDFU01000042">
    <property type="protein sequence ID" value="TNC46081.1"/>
    <property type="molecule type" value="Genomic_DNA"/>
</dbReference>
<evidence type="ECO:0000259" key="2">
    <source>
        <dbReference type="SMART" id="SM00849"/>
    </source>
</evidence>
<proteinExistence type="predicted"/>
<name>A0A5C4MNU1_9RHOB</name>
<keyword evidence="4" id="KW-1185">Reference proteome</keyword>
<keyword evidence="1" id="KW-0732">Signal</keyword>
<reference evidence="3 4" key="1">
    <citation type="submission" date="2019-06" db="EMBL/GenBank/DDBJ databases">
        <title>YIM 131921 draft genome.</title>
        <authorList>
            <person name="Jiang L."/>
        </authorList>
    </citation>
    <scope>NUCLEOTIDE SEQUENCE [LARGE SCALE GENOMIC DNA]</scope>
    <source>
        <strain evidence="3 4">YIM 131921</strain>
    </source>
</reference>
<dbReference type="SMART" id="SM00849">
    <property type="entry name" value="Lactamase_B"/>
    <property type="match status" value="1"/>
</dbReference>
<dbReference type="Pfam" id="PF13483">
    <property type="entry name" value="Lactamase_B_3"/>
    <property type="match status" value="1"/>
</dbReference>
<keyword evidence="3" id="KW-0378">Hydrolase</keyword>
<dbReference type="InterPro" id="IPR050114">
    <property type="entry name" value="UPF0173_UPF0282_UlaG_hydrolase"/>
</dbReference>
<accession>A0A5C4MNU1</accession>
<gene>
    <name evidence="3" type="ORF">FHG66_19610</name>
</gene>
<dbReference type="GO" id="GO:0016787">
    <property type="term" value="F:hydrolase activity"/>
    <property type="evidence" value="ECO:0007669"/>
    <property type="project" value="UniProtKB-KW"/>
</dbReference>
<evidence type="ECO:0000313" key="4">
    <source>
        <dbReference type="Proteomes" id="UP000305887"/>
    </source>
</evidence>
<comment type="caution">
    <text evidence="3">The sequence shown here is derived from an EMBL/GenBank/DDBJ whole genome shotgun (WGS) entry which is preliminary data.</text>
</comment>
<feature type="signal peptide" evidence="1">
    <location>
        <begin position="1"/>
        <end position="27"/>
    </location>
</feature>
<dbReference type="InterPro" id="IPR036866">
    <property type="entry name" value="RibonucZ/Hydroxyglut_hydro"/>
</dbReference>
<dbReference type="SUPFAM" id="SSF56281">
    <property type="entry name" value="Metallo-hydrolase/oxidoreductase"/>
    <property type="match status" value="1"/>
</dbReference>
<evidence type="ECO:0000256" key="1">
    <source>
        <dbReference type="SAM" id="SignalP"/>
    </source>
</evidence>
<dbReference type="Gene3D" id="3.60.15.10">
    <property type="entry name" value="Ribonuclease Z/Hydroxyacylglutathione hydrolase-like"/>
    <property type="match status" value="1"/>
</dbReference>
<dbReference type="PROSITE" id="PS51318">
    <property type="entry name" value="TAT"/>
    <property type="match status" value="1"/>
</dbReference>
<dbReference type="PANTHER" id="PTHR43546:SF3">
    <property type="entry name" value="UPF0173 METAL-DEPENDENT HYDROLASE MJ1163"/>
    <property type="match status" value="1"/>
</dbReference>
<evidence type="ECO:0000313" key="3">
    <source>
        <dbReference type="EMBL" id="TNC46081.1"/>
    </source>
</evidence>
<protein>
    <submittedName>
        <fullName evidence="3">MBL fold metallo-hydrolase</fullName>
    </submittedName>
</protein>
<dbReference type="AlphaFoldDB" id="A0A5C4MNU1"/>
<dbReference type="Proteomes" id="UP000305887">
    <property type="component" value="Unassembled WGS sequence"/>
</dbReference>
<organism evidence="3 4">
    <name type="scientific">Rubellimicrobium rubrum</name>
    <dbReference type="NCBI Taxonomy" id="2585369"/>
    <lineage>
        <taxon>Bacteria</taxon>
        <taxon>Pseudomonadati</taxon>
        <taxon>Pseudomonadota</taxon>
        <taxon>Alphaproteobacteria</taxon>
        <taxon>Rhodobacterales</taxon>
        <taxon>Roseobacteraceae</taxon>
        <taxon>Rubellimicrobium</taxon>
    </lineage>
</organism>
<feature type="chain" id="PRO_5022831406" evidence="1">
    <location>
        <begin position="28"/>
        <end position="259"/>
    </location>
</feature>
<dbReference type="OrthoDB" id="9805728at2"/>
<dbReference type="InterPro" id="IPR006311">
    <property type="entry name" value="TAT_signal"/>
</dbReference>
<dbReference type="RefSeq" id="WP_139078770.1">
    <property type="nucleotide sequence ID" value="NZ_VDFU01000042.1"/>
</dbReference>